<protein>
    <recommendedName>
        <fullName evidence="4">YcxB-like protein</fullName>
    </recommendedName>
</protein>
<organism evidence="2 3">
    <name type="scientific">Mucilaginibacter pineti</name>
    <dbReference type="NCBI Taxonomy" id="1391627"/>
    <lineage>
        <taxon>Bacteria</taxon>
        <taxon>Pseudomonadati</taxon>
        <taxon>Bacteroidota</taxon>
        <taxon>Sphingobacteriia</taxon>
        <taxon>Sphingobacteriales</taxon>
        <taxon>Sphingobacteriaceae</taxon>
        <taxon>Mucilaginibacter</taxon>
    </lineage>
</organism>
<keyword evidence="1" id="KW-0472">Membrane</keyword>
<dbReference type="RefSeq" id="WP_091146960.1">
    <property type="nucleotide sequence ID" value="NZ_FNAI01000002.1"/>
</dbReference>
<keyword evidence="3" id="KW-1185">Reference proteome</keyword>
<reference evidence="2 3" key="1">
    <citation type="submission" date="2016-10" db="EMBL/GenBank/DDBJ databases">
        <authorList>
            <person name="de Groot N.N."/>
        </authorList>
    </citation>
    <scope>NUCLEOTIDE SEQUENCE [LARGE SCALE GENOMIC DNA]</scope>
    <source>
        <strain evidence="2 3">47C3B</strain>
    </source>
</reference>
<dbReference type="EMBL" id="FNAI01000002">
    <property type="protein sequence ID" value="SDD80068.1"/>
    <property type="molecule type" value="Genomic_DNA"/>
</dbReference>
<name>A0A1G6XPG8_9SPHI</name>
<accession>A0A1G6XPG8</accession>
<evidence type="ECO:0000313" key="2">
    <source>
        <dbReference type="EMBL" id="SDD80068.1"/>
    </source>
</evidence>
<evidence type="ECO:0000256" key="1">
    <source>
        <dbReference type="SAM" id="Phobius"/>
    </source>
</evidence>
<keyword evidence="1" id="KW-0812">Transmembrane</keyword>
<feature type="transmembrane region" description="Helical" evidence="1">
    <location>
        <begin position="55"/>
        <end position="77"/>
    </location>
</feature>
<sequence length="175" mass="20409">MQEKIIHIPFNRTLFMASQRNLWELSAKKHYLSFTIYTVVALFCLIMGVKLETKGEFPICQLLGGGLLFYMCMRWAGLFERRARHLKIANKAGNRFEKEAMDCTYIFNDDGVEYKDNEKLFRLKWHLFKPVSVVKDTILLTLKEPVATMFTISRQELGDAGFNELLEVLKEKMGQ</sequence>
<dbReference type="OrthoDB" id="764649at2"/>
<dbReference type="AlphaFoldDB" id="A0A1G6XPG8"/>
<feature type="transmembrane region" description="Helical" evidence="1">
    <location>
        <begin position="30"/>
        <end position="49"/>
    </location>
</feature>
<dbReference type="Proteomes" id="UP000199072">
    <property type="component" value="Unassembled WGS sequence"/>
</dbReference>
<evidence type="ECO:0000313" key="3">
    <source>
        <dbReference type="Proteomes" id="UP000199072"/>
    </source>
</evidence>
<gene>
    <name evidence="2" type="ORF">SAMN05216464_102610</name>
</gene>
<proteinExistence type="predicted"/>
<keyword evidence="1" id="KW-1133">Transmembrane helix</keyword>
<evidence type="ECO:0008006" key="4">
    <source>
        <dbReference type="Google" id="ProtNLM"/>
    </source>
</evidence>